<evidence type="ECO:0000313" key="3">
    <source>
        <dbReference type="EMBL" id="ASO22709.1"/>
    </source>
</evidence>
<feature type="transmembrane region" description="Helical" evidence="2">
    <location>
        <begin position="348"/>
        <end position="369"/>
    </location>
</feature>
<keyword evidence="4" id="KW-1185">Reference proteome</keyword>
<feature type="transmembrane region" description="Helical" evidence="2">
    <location>
        <begin position="104"/>
        <end position="125"/>
    </location>
</feature>
<feature type="transmembrane region" description="Helical" evidence="2">
    <location>
        <begin position="282"/>
        <end position="302"/>
    </location>
</feature>
<feature type="transmembrane region" description="Helical" evidence="2">
    <location>
        <begin position="180"/>
        <end position="206"/>
    </location>
</feature>
<evidence type="ECO:0000256" key="2">
    <source>
        <dbReference type="SAM" id="Phobius"/>
    </source>
</evidence>
<feature type="compositionally biased region" description="Low complexity" evidence="1">
    <location>
        <begin position="469"/>
        <end position="488"/>
    </location>
</feature>
<dbReference type="Proteomes" id="UP000204221">
    <property type="component" value="Chromosome"/>
</dbReference>
<feature type="transmembrane region" description="Helical" evidence="2">
    <location>
        <begin position="73"/>
        <end position="92"/>
    </location>
</feature>
<feature type="region of interest" description="Disordered" evidence="1">
    <location>
        <begin position="556"/>
        <end position="594"/>
    </location>
</feature>
<protein>
    <submittedName>
        <fullName evidence="3">Uncharacterized protein</fullName>
    </submittedName>
</protein>
<name>A0A221WB23_9PSEU</name>
<keyword evidence="2" id="KW-1133">Transmembrane helix</keyword>
<dbReference type="PROSITE" id="PS51257">
    <property type="entry name" value="PROKAR_LIPOPROTEIN"/>
    <property type="match status" value="1"/>
</dbReference>
<feature type="transmembrane region" description="Helical" evidence="2">
    <location>
        <begin position="137"/>
        <end position="160"/>
    </location>
</feature>
<feature type="transmembrane region" description="Helical" evidence="2">
    <location>
        <begin position="12"/>
        <end position="38"/>
    </location>
</feature>
<organism evidence="3 4">
    <name type="scientific">Actinoalloteichus hoggarensis</name>
    <dbReference type="NCBI Taxonomy" id="1470176"/>
    <lineage>
        <taxon>Bacteria</taxon>
        <taxon>Bacillati</taxon>
        <taxon>Actinomycetota</taxon>
        <taxon>Actinomycetes</taxon>
        <taxon>Pseudonocardiales</taxon>
        <taxon>Pseudonocardiaceae</taxon>
        <taxon>Actinoalloteichus</taxon>
    </lineage>
</organism>
<dbReference type="AlphaFoldDB" id="A0A221WB23"/>
<reference evidence="3 4" key="1">
    <citation type="submission" date="2017-07" db="EMBL/GenBank/DDBJ databases">
        <title>Complete genome sequence of Actinoalloteichus hoggarensis DSM 45943, type strain of Actinoalloteichus hoggarensis.</title>
        <authorList>
            <person name="Ruckert C."/>
            <person name="Nouioui I."/>
            <person name="Willmese J."/>
            <person name="van Wezel G."/>
            <person name="Klenk H.-P."/>
            <person name="Kalinowski J."/>
            <person name="Zotchev S.B."/>
        </authorList>
    </citation>
    <scope>NUCLEOTIDE SEQUENCE [LARGE SCALE GENOMIC DNA]</scope>
    <source>
        <strain evidence="3 4">DSM 45943</strain>
    </source>
</reference>
<proteinExistence type="predicted"/>
<dbReference type="KEGG" id="ahg:AHOG_25520"/>
<feature type="region of interest" description="Disordered" evidence="1">
    <location>
        <begin position="386"/>
        <end position="543"/>
    </location>
</feature>
<keyword evidence="2" id="KW-0472">Membrane</keyword>
<feature type="region of interest" description="Disordered" evidence="1">
    <location>
        <begin position="615"/>
        <end position="643"/>
    </location>
</feature>
<feature type="compositionally biased region" description="Acidic residues" evidence="1">
    <location>
        <begin position="628"/>
        <end position="643"/>
    </location>
</feature>
<dbReference type="InterPro" id="IPR045931">
    <property type="entry name" value="DUF6350"/>
</dbReference>
<evidence type="ECO:0000313" key="4">
    <source>
        <dbReference type="Proteomes" id="UP000204221"/>
    </source>
</evidence>
<evidence type="ECO:0000256" key="1">
    <source>
        <dbReference type="SAM" id="MobiDB-lite"/>
    </source>
</evidence>
<gene>
    <name evidence="3" type="ORF">AHOG_25520</name>
</gene>
<feature type="compositionally biased region" description="Low complexity" evidence="1">
    <location>
        <begin position="448"/>
        <end position="458"/>
    </location>
</feature>
<feature type="compositionally biased region" description="Low complexity" evidence="1">
    <location>
        <begin position="581"/>
        <end position="592"/>
    </location>
</feature>
<feature type="compositionally biased region" description="Low complexity" evidence="1">
    <location>
        <begin position="407"/>
        <end position="430"/>
    </location>
</feature>
<feature type="compositionally biased region" description="Basic and acidic residues" evidence="1">
    <location>
        <begin position="502"/>
        <end position="518"/>
    </location>
</feature>
<dbReference type="EMBL" id="CP022521">
    <property type="protein sequence ID" value="ASO22709.1"/>
    <property type="molecule type" value="Genomic_DNA"/>
</dbReference>
<sequence>MIPEAARLERARALVTSVLNSLVFGCLTVIALTVLILATAGDDALSLGAVASLSVPAWLAAHQVPLVILGEPLGVLPLLPTLILFFLIATSVASTLRRLGGTPWTALLLVALTGAGHGVLAVAFAEIATGGSEGLVIVFPSSAGVTAALLAATAAGVGVLRCGMPLTWSGRLPAFLRDGVRVGLLGAALLLAVGASVTLFGLLVAAPEIVESFTRDRLADALGLLACSLAYLPNAVVAGLSFAAGSGFSLGHAVATPFASRPGPELDLPLLAALPDAAARPWWALTLLLPIAAGLLLGGFRAGARSRRERLRDVLVGVGLAASIVSIAAAVAGGRLGSGAFDPVHVPATGLATAVLVLVGTPAVLVALLGGPRRAAGEGAVAERAAHREFDEDAETGEIEVVRDSGEAAVDGEAAAGEGDAGEGDAVPAGTDPDGDAPVACDAEDPRPVAARPAVEAANAGRRGGTSSADPDGVVPDGVVPDGVVPDDVVPDDVVPDGADADGARADAHRTDGARSDDGGSTAPQPSVETSRTRPAAGGDGVIERIEVVEDAAAHRLTDRPVALHVPAPRRNPAVDSGTEPGARSAGRGPAATWDHLTVRSADVGGVVLPSPVAEAAAMPQPRGTLDEAVEDWPQEDPDAPRA</sequence>
<feature type="transmembrane region" description="Helical" evidence="2">
    <location>
        <begin position="314"/>
        <end position="336"/>
    </location>
</feature>
<dbReference type="Pfam" id="PF19877">
    <property type="entry name" value="DUF6350"/>
    <property type="match status" value="1"/>
</dbReference>
<feature type="transmembrane region" description="Helical" evidence="2">
    <location>
        <begin position="44"/>
        <end position="61"/>
    </location>
</feature>
<keyword evidence="2" id="KW-0812">Transmembrane</keyword>
<accession>A0A221WB23</accession>
<feature type="transmembrane region" description="Helical" evidence="2">
    <location>
        <begin position="218"/>
        <end position="244"/>
    </location>
</feature>